<reference evidence="6" key="2">
    <citation type="journal article" date="2019" name="Int. J. Syst. Evol. Microbiol.">
        <title>The Global Catalogue of Microorganisms (GCM) 10K type strain sequencing project: providing services to taxonomists for standard genome sequencing and annotation.</title>
        <authorList>
            <consortium name="The Broad Institute Genomics Platform"/>
            <consortium name="The Broad Institute Genome Sequencing Center for Infectious Disease"/>
            <person name="Wu L."/>
            <person name="Ma J."/>
        </authorList>
    </citation>
    <scope>NUCLEOTIDE SEQUENCE [LARGE SCALE GENOMIC DNA]</scope>
    <source>
        <strain evidence="6">NBRC 111146</strain>
    </source>
</reference>
<proteinExistence type="predicted"/>
<evidence type="ECO:0000313" key="3">
    <source>
        <dbReference type="EMBL" id="GLT14915.1"/>
    </source>
</evidence>
<name>A0A557PHE1_9VIBR</name>
<dbReference type="Gene3D" id="1.10.530.10">
    <property type="match status" value="1"/>
</dbReference>
<evidence type="ECO:0000313" key="5">
    <source>
        <dbReference type="Proteomes" id="UP000319828"/>
    </source>
</evidence>
<reference evidence="3" key="4">
    <citation type="submission" date="2023-01" db="EMBL/GenBank/DDBJ databases">
        <title>Draft genome sequence of Vibrio algivorus strain NBRC 111146.</title>
        <authorList>
            <person name="Sun Q."/>
            <person name="Mori K."/>
        </authorList>
    </citation>
    <scope>NUCLEOTIDE SEQUENCE</scope>
    <source>
        <strain evidence="3">NBRC 111146</strain>
    </source>
</reference>
<feature type="domain" description="Transglycosylase SLT" evidence="2">
    <location>
        <begin position="11"/>
        <end position="192"/>
    </location>
</feature>
<keyword evidence="1" id="KW-0732">Signal</keyword>
<reference evidence="4 5" key="3">
    <citation type="submission" date="2019-07" db="EMBL/GenBank/DDBJ databases">
        <title>The draft genome sequence of Vibrio algivorus M1486.</title>
        <authorList>
            <person name="Meng X."/>
        </authorList>
    </citation>
    <scope>NUCLEOTIDE SEQUENCE [LARGE SCALE GENOMIC DNA]</scope>
    <source>
        <strain evidence="4 5">M1486</strain>
    </source>
</reference>
<dbReference type="InterPro" id="IPR045795">
    <property type="entry name" value="SLT_4"/>
</dbReference>
<feature type="chain" id="PRO_5022079791" evidence="1">
    <location>
        <begin position="24"/>
        <end position="204"/>
    </location>
</feature>
<sequence length="204" mass="23588">MNWGRGLSSSILFSMILILSGCATPPPDNQNNICDIFRQYPDWYEDALDMNDEYGVPIQISMAFMKQESSFIGDAKPPRYYFLGFIPWGRVSSAYGYAQAQDPVWSEYQDEVSSWSSRDDFGDAIMFIGWYMDGSQKSLGISKWDAYNQYLAYHDGRGGFKRKTYANKPSLIKVAHRVEQTAKNYGWQLKKCQAELEDNRSWFF</sequence>
<dbReference type="AlphaFoldDB" id="A0A557PHE1"/>
<evidence type="ECO:0000256" key="1">
    <source>
        <dbReference type="SAM" id="SignalP"/>
    </source>
</evidence>
<gene>
    <name evidence="4" type="ORF">FOF44_01010</name>
    <name evidence="3" type="ORF">GCM10007931_18900</name>
</gene>
<protein>
    <submittedName>
        <fullName evidence="3">Lipoprotein</fullName>
    </submittedName>
</protein>
<keyword evidence="6" id="KW-1185">Reference proteome</keyword>
<evidence type="ECO:0000259" key="2">
    <source>
        <dbReference type="Pfam" id="PF19489"/>
    </source>
</evidence>
<feature type="signal peptide" evidence="1">
    <location>
        <begin position="1"/>
        <end position="23"/>
    </location>
</feature>
<dbReference type="EMBL" id="BSPV01000006">
    <property type="protein sequence ID" value="GLT14915.1"/>
    <property type="molecule type" value="Genomic_DNA"/>
</dbReference>
<evidence type="ECO:0000313" key="6">
    <source>
        <dbReference type="Proteomes" id="UP001157156"/>
    </source>
</evidence>
<dbReference type="OrthoDB" id="9789144at2"/>
<dbReference type="PROSITE" id="PS51257">
    <property type="entry name" value="PROKAR_LIPOPROTEIN"/>
    <property type="match status" value="1"/>
</dbReference>
<dbReference type="Pfam" id="PF19489">
    <property type="entry name" value="SLT_4"/>
    <property type="match status" value="1"/>
</dbReference>
<reference evidence="3" key="1">
    <citation type="journal article" date="2014" name="Int. J. Syst. Evol. Microbiol.">
        <title>Complete genome of a new Firmicutes species belonging to the dominant human colonic microbiota ('Ruminococcus bicirculans') reveals two chromosomes and a selective capacity to utilize plant glucans.</title>
        <authorList>
            <consortium name="NISC Comparative Sequencing Program"/>
            <person name="Wegmann U."/>
            <person name="Louis P."/>
            <person name="Goesmann A."/>
            <person name="Henrissat B."/>
            <person name="Duncan S.H."/>
            <person name="Flint H.J."/>
        </authorList>
    </citation>
    <scope>NUCLEOTIDE SEQUENCE</scope>
    <source>
        <strain evidence="3">NBRC 111146</strain>
    </source>
</reference>
<accession>A0A557PHE1</accession>
<keyword evidence="3" id="KW-0449">Lipoprotein</keyword>
<organism evidence="4 5">
    <name type="scientific">Vibrio algivorus</name>
    <dbReference type="NCBI Taxonomy" id="1667024"/>
    <lineage>
        <taxon>Bacteria</taxon>
        <taxon>Pseudomonadati</taxon>
        <taxon>Pseudomonadota</taxon>
        <taxon>Gammaproteobacteria</taxon>
        <taxon>Vibrionales</taxon>
        <taxon>Vibrionaceae</taxon>
        <taxon>Vibrio</taxon>
    </lineage>
</organism>
<dbReference type="SUPFAM" id="SSF53955">
    <property type="entry name" value="Lysozyme-like"/>
    <property type="match status" value="1"/>
</dbReference>
<dbReference type="EMBL" id="VMKJ01000001">
    <property type="protein sequence ID" value="TVO40069.1"/>
    <property type="molecule type" value="Genomic_DNA"/>
</dbReference>
<dbReference type="Proteomes" id="UP000319828">
    <property type="component" value="Unassembled WGS sequence"/>
</dbReference>
<dbReference type="Proteomes" id="UP001157156">
    <property type="component" value="Unassembled WGS sequence"/>
</dbReference>
<comment type="caution">
    <text evidence="4">The sequence shown here is derived from an EMBL/GenBank/DDBJ whole genome shotgun (WGS) entry which is preliminary data.</text>
</comment>
<dbReference type="InterPro" id="IPR023346">
    <property type="entry name" value="Lysozyme-like_dom_sf"/>
</dbReference>
<evidence type="ECO:0000313" key="4">
    <source>
        <dbReference type="EMBL" id="TVO40069.1"/>
    </source>
</evidence>